<accession>A0A096FLD9</accession>
<evidence type="ECO:0000313" key="2">
    <source>
        <dbReference type="Proteomes" id="UP000029553"/>
    </source>
</evidence>
<comment type="caution">
    <text evidence="1">The sequence shown here is derived from an EMBL/GenBank/DDBJ whole genome shotgun (WGS) entry which is preliminary data.</text>
</comment>
<dbReference type="EMBL" id="AWOR01000042">
    <property type="protein sequence ID" value="KGH30739.1"/>
    <property type="molecule type" value="Genomic_DNA"/>
</dbReference>
<protein>
    <submittedName>
        <fullName evidence="1">Uncharacterized protein</fullName>
    </submittedName>
</protein>
<sequence length="32" mass="3597">MTCLLEFRQRDSAILSMTQAPSIDILTFNAPL</sequence>
<name>A0A096FLD9_COMTE</name>
<organism evidence="1 2">
    <name type="scientific">Comamonas testosteroni</name>
    <name type="common">Pseudomonas testosteroni</name>
    <dbReference type="NCBI Taxonomy" id="285"/>
    <lineage>
        <taxon>Bacteria</taxon>
        <taxon>Pseudomonadati</taxon>
        <taxon>Pseudomonadota</taxon>
        <taxon>Betaproteobacteria</taxon>
        <taxon>Burkholderiales</taxon>
        <taxon>Comamonadaceae</taxon>
        <taxon>Comamonas</taxon>
    </lineage>
</organism>
<dbReference type="Proteomes" id="UP000029553">
    <property type="component" value="Unassembled WGS sequence"/>
</dbReference>
<proteinExistence type="predicted"/>
<gene>
    <name evidence="1" type="ORF">P353_09320</name>
</gene>
<reference evidence="1 2" key="1">
    <citation type="submission" date="2013-09" db="EMBL/GenBank/DDBJ databases">
        <title>High correlation between genotypes and phenotypes of environmental bacteria Comamonas testosteroni strains.</title>
        <authorList>
            <person name="Liu L."/>
            <person name="Zhu W."/>
            <person name="Xia X."/>
            <person name="Xu B."/>
            <person name="Luo M."/>
            <person name="Wang G."/>
        </authorList>
    </citation>
    <scope>NUCLEOTIDE SEQUENCE [LARGE SCALE GENOMIC DNA]</scope>
    <source>
        <strain evidence="1 2">JL40</strain>
    </source>
</reference>
<dbReference type="AlphaFoldDB" id="A0A096FLD9"/>
<evidence type="ECO:0000313" key="1">
    <source>
        <dbReference type="EMBL" id="KGH30739.1"/>
    </source>
</evidence>